<comment type="caution">
    <text evidence="1">The sequence shown here is derived from an EMBL/GenBank/DDBJ whole genome shotgun (WGS) entry which is preliminary data.</text>
</comment>
<dbReference type="EMBL" id="JACHXE010000001">
    <property type="protein sequence ID" value="MBB3073554.1"/>
    <property type="molecule type" value="Genomic_DNA"/>
</dbReference>
<gene>
    <name evidence="1" type="ORF">FHS41_000023</name>
</gene>
<evidence type="ECO:0000313" key="1">
    <source>
        <dbReference type="EMBL" id="MBB3073554.1"/>
    </source>
</evidence>
<dbReference type="Proteomes" id="UP000572907">
    <property type="component" value="Unassembled WGS sequence"/>
</dbReference>
<sequence length="73" mass="8252">MTDVVDSDELLRRIRRARTCAMREERTWHARSEELGATDPKGARDATVRGMSYEAVVRVLDEILTPGKHSPEG</sequence>
<proteinExistence type="predicted"/>
<dbReference type="RefSeq" id="WP_184586430.1">
    <property type="nucleotide sequence ID" value="NZ_BMUP01000001.1"/>
</dbReference>
<organism evidence="1 2">
    <name type="scientific">Streptomyces violarus</name>
    <dbReference type="NCBI Taxonomy" id="67380"/>
    <lineage>
        <taxon>Bacteria</taxon>
        <taxon>Bacillati</taxon>
        <taxon>Actinomycetota</taxon>
        <taxon>Actinomycetes</taxon>
        <taxon>Kitasatosporales</taxon>
        <taxon>Streptomycetaceae</taxon>
        <taxon>Streptomyces</taxon>
    </lineage>
</organism>
<reference evidence="1 2" key="1">
    <citation type="submission" date="2020-08" db="EMBL/GenBank/DDBJ databases">
        <title>Genomic Encyclopedia of Type Strains, Phase III (KMG-III): the genomes of soil and plant-associated and newly described type strains.</title>
        <authorList>
            <person name="Whitman W."/>
        </authorList>
    </citation>
    <scope>NUCLEOTIDE SEQUENCE [LARGE SCALE GENOMIC DNA]</scope>
    <source>
        <strain evidence="1 2">CECT 3237</strain>
    </source>
</reference>
<dbReference type="AlphaFoldDB" id="A0A7W4ZJC1"/>
<name>A0A7W4ZJC1_9ACTN</name>
<evidence type="ECO:0000313" key="2">
    <source>
        <dbReference type="Proteomes" id="UP000572907"/>
    </source>
</evidence>
<keyword evidence="2" id="KW-1185">Reference proteome</keyword>
<protein>
    <submittedName>
        <fullName evidence="1">Uncharacterized protein</fullName>
    </submittedName>
</protein>
<accession>A0A7W4ZJC1</accession>